<dbReference type="InterPro" id="IPR036271">
    <property type="entry name" value="Tet_transcr_reg_TetR-rel_C_sf"/>
</dbReference>
<dbReference type="SUPFAM" id="SSF48498">
    <property type="entry name" value="Tetracyclin repressor-like, C-terminal domain"/>
    <property type="match status" value="1"/>
</dbReference>
<dbReference type="EMBL" id="CP049332">
    <property type="protein sequence ID" value="QIH44337.1"/>
    <property type="molecule type" value="Genomic_DNA"/>
</dbReference>
<dbReference type="Pfam" id="PF21993">
    <property type="entry name" value="TetR_C_13_2"/>
    <property type="match status" value="1"/>
</dbReference>
<organism evidence="4 5">
    <name type="scientific">Vibrio ziniensis</name>
    <dbReference type="NCBI Taxonomy" id="2711221"/>
    <lineage>
        <taxon>Bacteria</taxon>
        <taxon>Pseudomonadati</taxon>
        <taxon>Pseudomonadota</taxon>
        <taxon>Gammaproteobacteria</taxon>
        <taxon>Vibrionales</taxon>
        <taxon>Vibrionaceae</taxon>
        <taxon>Vibrio</taxon>
    </lineage>
</organism>
<evidence type="ECO:0000259" key="3">
    <source>
        <dbReference type="Pfam" id="PF21993"/>
    </source>
</evidence>
<evidence type="ECO:0000256" key="2">
    <source>
        <dbReference type="ARBA" id="ARBA00023163"/>
    </source>
</evidence>
<dbReference type="PANTHER" id="PTHR47506:SF3">
    <property type="entry name" value="HTH-TYPE TRANSCRIPTIONAL REGULATOR LMRA"/>
    <property type="match status" value="1"/>
</dbReference>
<dbReference type="InterPro" id="IPR054156">
    <property type="entry name" value="YxaF_TetR_C"/>
</dbReference>
<evidence type="ECO:0000313" key="4">
    <source>
        <dbReference type="EMBL" id="QIH44337.1"/>
    </source>
</evidence>
<dbReference type="Proteomes" id="UP000503003">
    <property type="component" value="Chromosome 2"/>
</dbReference>
<dbReference type="KEGG" id="vzi:G5S32_20535"/>
<dbReference type="InterPro" id="IPR009057">
    <property type="entry name" value="Homeodomain-like_sf"/>
</dbReference>
<sequence>MAKDTLNGRQKVIEAAATMLALQGLRGISIREVTKFANAPLGSTYHNFPGGKYQIVTEAIIWAGDQAAQQLQTCLEMDKVQGINLFLSHWRTRLTKSQFRAGCPIVAAAIEAPQEEGAESVKEAVSQVFAKWQMLIANHLESLGHSSITAKTLALGIIASVEGAVVLCRGHQNTLALDAVLECVTKLVSCNFEQNPV</sequence>
<dbReference type="PANTHER" id="PTHR47506">
    <property type="entry name" value="TRANSCRIPTIONAL REGULATORY PROTEIN"/>
    <property type="match status" value="1"/>
</dbReference>
<reference evidence="4 5" key="1">
    <citation type="submission" date="2020-02" db="EMBL/GenBank/DDBJ databases">
        <title>A complete genome of a marine bacterium Vibrio sp. ZWAL4003 isolated from the mangrove sediment with the ability to degrade polysaccharides.</title>
        <authorList>
            <person name="Wu J."/>
            <person name="Qu W."/>
            <person name="Zeng R."/>
        </authorList>
    </citation>
    <scope>NUCLEOTIDE SEQUENCE [LARGE SCALE GENOMIC DNA]</scope>
    <source>
        <strain evidence="4 5">ZWAL4003</strain>
    </source>
</reference>
<dbReference type="SUPFAM" id="SSF46689">
    <property type="entry name" value="Homeodomain-like"/>
    <property type="match status" value="1"/>
</dbReference>
<keyword evidence="1" id="KW-0805">Transcription regulation</keyword>
<dbReference type="AlphaFoldDB" id="A0A6G7CQB6"/>
<proteinExistence type="predicted"/>
<accession>A0A6G7CQB6</accession>
<feature type="domain" description="Transcriptional regulator LmrA/YxaF-like C-terminal" evidence="3">
    <location>
        <begin position="80"/>
        <end position="181"/>
    </location>
</feature>
<dbReference type="Gene3D" id="1.10.357.10">
    <property type="entry name" value="Tetracycline Repressor, domain 2"/>
    <property type="match status" value="1"/>
</dbReference>
<evidence type="ECO:0000313" key="5">
    <source>
        <dbReference type="Proteomes" id="UP000503003"/>
    </source>
</evidence>
<evidence type="ECO:0000256" key="1">
    <source>
        <dbReference type="ARBA" id="ARBA00023015"/>
    </source>
</evidence>
<dbReference type="RefSeq" id="WP_165313997.1">
    <property type="nucleotide sequence ID" value="NZ_CP049332.1"/>
</dbReference>
<name>A0A6G7CQB6_9VIBR</name>
<protein>
    <submittedName>
        <fullName evidence="4">TetR/AcrR family transcriptional regulator</fullName>
    </submittedName>
</protein>
<keyword evidence="5" id="KW-1185">Reference proteome</keyword>
<gene>
    <name evidence="4" type="ORF">G5S32_20535</name>
</gene>
<keyword evidence="2" id="KW-0804">Transcription</keyword>